<evidence type="ECO:0000313" key="3">
    <source>
        <dbReference type="Proteomes" id="UP000295543"/>
    </source>
</evidence>
<sequence length="625" mass="69768">MQQPLVLAIALALAAGGLAGCKRDAPAQDPAAAVADVPVEDAAARATRLTTLYAEYWEALLKLNPVQATFQGDARYNDQLPDFGSAEYREQVRAFNERWLKAVEAVGKDGLQGQDLLSYEIFVSERRNALDAERFPGWMMPVNQMGSIVSYAVLLGSGTNAQPFATVADYDAWLTRAARIPVLLDTEIANMRAGIEANVVQPRVVMEKVLPQFDAILVDDVEQSPFWAPVANFPEGIAEADRERLTIAFRTLIADQLNPAIKRQRDFIANDYLPHTRDSVGLDALPDGMAWYAFSAKQQTTSDLTPEAIHQIGLDEVARIHAEIRQVMAETKFEGSLQDFFRFMQTDRRFVFRSEDALLTHYRGIEQKIEARVPELFSLTPKAGFEIRPVEAFRAESAAGGSYMSPSEDGTRPGIFYVNTFDLPTRKRWEAEDLFLHEAIPGHHFQLALQQELTDLPAFRRFGGETAYIEGWGLYAESLGKALGLYTDPYDYFGRLQGELWRAVRLVVDTGLHSKGWSRQQVLDYMYANSSVSEPDAIAEAERYIAWPGQALAYKIGELKIQELRKRSETELGAAFDIREFHAEVLKDGALPLPLLDAKINAWIEGRKGRVDDQPITTAPAGVES</sequence>
<feature type="chain" id="PRO_5020821219" evidence="1">
    <location>
        <begin position="20"/>
        <end position="625"/>
    </location>
</feature>
<organism evidence="2 3">
    <name type="scientific">Luteimonas terrae</name>
    <dbReference type="NCBI Taxonomy" id="1530191"/>
    <lineage>
        <taxon>Bacteria</taxon>
        <taxon>Pseudomonadati</taxon>
        <taxon>Pseudomonadota</taxon>
        <taxon>Gammaproteobacteria</taxon>
        <taxon>Lysobacterales</taxon>
        <taxon>Lysobacteraceae</taxon>
        <taxon>Luteimonas</taxon>
    </lineage>
</organism>
<dbReference type="OrthoDB" id="9769898at2"/>
<keyword evidence="1" id="KW-0732">Signal</keyword>
<evidence type="ECO:0000313" key="2">
    <source>
        <dbReference type="EMBL" id="TDK33574.1"/>
    </source>
</evidence>
<comment type="caution">
    <text evidence="2">The sequence shown here is derived from an EMBL/GenBank/DDBJ whole genome shotgun (WGS) entry which is preliminary data.</text>
</comment>
<feature type="signal peptide" evidence="1">
    <location>
        <begin position="1"/>
        <end position="19"/>
    </location>
</feature>
<dbReference type="RefSeq" id="WP_133393007.1">
    <property type="nucleotide sequence ID" value="NZ_SMTG01000002.1"/>
</dbReference>
<name>A0A4R5UE58_9GAMM</name>
<dbReference type="PANTHER" id="PTHR33361:SF16">
    <property type="entry name" value="DUF885 DOMAIN-CONTAINING PROTEIN"/>
    <property type="match status" value="1"/>
</dbReference>
<dbReference type="Pfam" id="PF05960">
    <property type="entry name" value="DUF885"/>
    <property type="match status" value="1"/>
</dbReference>
<evidence type="ECO:0000256" key="1">
    <source>
        <dbReference type="SAM" id="SignalP"/>
    </source>
</evidence>
<keyword evidence="3" id="KW-1185">Reference proteome</keyword>
<dbReference type="AlphaFoldDB" id="A0A4R5UE58"/>
<gene>
    <name evidence="2" type="ORF">E2F49_06075</name>
</gene>
<protein>
    <submittedName>
        <fullName evidence="2">DUF885 domain-containing protein</fullName>
    </submittedName>
</protein>
<accession>A0A4R5UE58</accession>
<dbReference type="InterPro" id="IPR010281">
    <property type="entry name" value="DUF885"/>
</dbReference>
<dbReference type="PANTHER" id="PTHR33361">
    <property type="entry name" value="GLR0591 PROTEIN"/>
    <property type="match status" value="1"/>
</dbReference>
<dbReference type="EMBL" id="SMTG01000002">
    <property type="protein sequence ID" value="TDK33574.1"/>
    <property type="molecule type" value="Genomic_DNA"/>
</dbReference>
<reference evidence="2 3" key="1">
    <citation type="submission" date="2019-03" db="EMBL/GenBank/DDBJ databases">
        <title>Luteimonas zhaokaii sp.nov., isolated from the rectal contents of Plateau pika in Yushu, Qinghai Province, China.</title>
        <authorList>
            <person name="Zhang G."/>
        </authorList>
    </citation>
    <scope>NUCLEOTIDE SEQUENCE [LARGE SCALE GENOMIC DNA]</scope>
    <source>
        <strain evidence="2 3">THG-MD21</strain>
    </source>
</reference>
<dbReference type="Proteomes" id="UP000295543">
    <property type="component" value="Unassembled WGS sequence"/>
</dbReference>
<proteinExistence type="predicted"/>